<feature type="binding site" evidence="9">
    <location>
        <position position="100"/>
    </location>
    <ligand>
        <name>Ca(2+)</name>
        <dbReference type="ChEBI" id="CHEBI:29108"/>
        <label>2</label>
    </ligand>
</feature>
<dbReference type="InterPro" id="IPR006026">
    <property type="entry name" value="Peptidase_Metallo"/>
</dbReference>
<feature type="binding site" evidence="9">
    <location>
        <position position="193"/>
    </location>
    <ligand>
        <name>Zn(2+)</name>
        <dbReference type="ChEBI" id="CHEBI:29105"/>
        <label>2</label>
        <note>catalytic</note>
    </ligand>
</feature>
<gene>
    <name evidence="11" type="ORF">TWF506_010103</name>
</gene>
<dbReference type="PRINTS" id="PR00138">
    <property type="entry name" value="MATRIXIN"/>
</dbReference>
<keyword evidence="4" id="KW-0732">Signal</keyword>
<name>A0AAN8RWM4_9PEZI</name>
<dbReference type="SMART" id="SM00235">
    <property type="entry name" value="ZnMc"/>
    <property type="match status" value="1"/>
</dbReference>
<dbReference type="GO" id="GO:0030198">
    <property type="term" value="P:extracellular matrix organization"/>
    <property type="evidence" value="ECO:0007669"/>
    <property type="project" value="TreeGrafter"/>
</dbReference>
<dbReference type="EMBL" id="JAVHJM010000007">
    <property type="protein sequence ID" value="KAK6511019.1"/>
    <property type="molecule type" value="Genomic_DNA"/>
</dbReference>
<evidence type="ECO:0000256" key="4">
    <source>
        <dbReference type="ARBA" id="ARBA00022729"/>
    </source>
</evidence>
<evidence type="ECO:0000256" key="2">
    <source>
        <dbReference type="ARBA" id="ARBA00022670"/>
    </source>
</evidence>
<dbReference type="SUPFAM" id="SSF55486">
    <property type="entry name" value="Metalloproteases ('zincins'), catalytic domain"/>
    <property type="match status" value="1"/>
</dbReference>
<evidence type="ECO:0000256" key="5">
    <source>
        <dbReference type="ARBA" id="ARBA00022801"/>
    </source>
</evidence>
<reference evidence="11 12" key="1">
    <citation type="submission" date="2019-10" db="EMBL/GenBank/DDBJ databases">
        <authorList>
            <person name="Palmer J.M."/>
        </authorList>
    </citation>
    <scope>NUCLEOTIDE SEQUENCE [LARGE SCALE GENOMIC DNA]</scope>
    <source>
        <strain evidence="11 12">TWF506</strain>
    </source>
</reference>
<dbReference type="GO" id="GO:0006508">
    <property type="term" value="P:proteolysis"/>
    <property type="evidence" value="ECO:0007669"/>
    <property type="project" value="UniProtKB-KW"/>
</dbReference>
<evidence type="ECO:0000256" key="9">
    <source>
        <dbReference type="PIRSR" id="PIRSR621190-2"/>
    </source>
</evidence>
<comment type="similarity">
    <text evidence="1">Belongs to the peptidase M10A family.</text>
</comment>
<feature type="binding site" evidence="9">
    <location>
        <position position="114"/>
    </location>
    <ligand>
        <name>Zn(2+)</name>
        <dbReference type="ChEBI" id="CHEBI:29105"/>
        <label>1</label>
    </ligand>
</feature>
<sequence>MSNPRATYLQKKSPTLLCGGNRAHSYRLRYARRQEQEVDDLRDGITSWFTDRPIRWKLYNTIQGFEMSTMETIITKALNKWSAVSNLTFEKAAEGADRDDIELKIEVAGPDVLDPEFPAQSDGSWIAANASWGPGIASRWVPVEKTVYSGYVKFNNTSTGPNNWNVNQIHNVFLHEVGHALGLGHTLTKDAIMARTMAGGGGNVDLDLKPEDIMRIQKYYNYQPTETRRARRKRYM</sequence>
<feature type="binding site" evidence="9">
    <location>
        <position position="185"/>
    </location>
    <ligand>
        <name>Zn(2+)</name>
        <dbReference type="ChEBI" id="CHEBI:29105"/>
        <label>2</label>
        <note>catalytic</note>
    </ligand>
</feature>
<dbReference type="GO" id="GO:0004222">
    <property type="term" value="F:metalloendopeptidase activity"/>
    <property type="evidence" value="ECO:0007669"/>
    <property type="project" value="InterPro"/>
</dbReference>
<accession>A0AAN8RWM4</accession>
<dbReference type="GO" id="GO:0031012">
    <property type="term" value="C:extracellular matrix"/>
    <property type="evidence" value="ECO:0007669"/>
    <property type="project" value="InterPro"/>
</dbReference>
<dbReference type="InterPro" id="IPR021190">
    <property type="entry name" value="Pept_M10A"/>
</dbReference>
<keyword evidence="5" id="KW-0378">Hydrolase</keyword>
<evidence type="ECO:0000256" key="1">
    <source>
        <dbReference type="ARBA" id="ARBA00010370"/>
    </source>
</evidence>
<dbReference type="InterPro" id="IPR024079">
    <property type="entry name" value="MetalloPept_cat_dom_sf"/>
</dbReference>
<organism evidence="11 12">
    <name type="scientific">Arthrobotrys conoides</name>
    <dbReference type="NCBI Taxonomy" id="74498"/>
    <lineage>
        <taxon>Eukaryota</taxon>
        <taxon>Fungi</taxon>
        <taxon>Dikarya</taxon>
        <taxon>Ascomycota</taxon>
        <taxon>Pezizomycotina</taxon>
        <taxon>Orbiliomycetes</taxon>
        <taxon>Orbiliales</taxon>
        <taxon>Orbiliaceae</taxon>
        <taxon>Arthrobotrys</taxon>
    </lineage>
</organism>
<keyword evidence="6 9" id="KW-0862">Zinc</keyword>
<dbReference type="Gene3D" id="3.40.390.10">
    <property type="entry name" value="Collagenase (Catalytic Domain)"/>
    <property type="match status" value="1"/>
</dbReference>
<keyword evidence="9" id="KW-0106">Calcium</keyword>
<evidence type="ECO:0000256" key="8">
    <source>
        <dbReference type="PIRSR" id="PIRSR621190-1"/>
    </source>
</evidence>
<feature type="active site" evidence="8">
    <location>
        <position position="176"/>
    </location>
</feature>
<evidence type="ECO:0000313" key="11">
    <source>
        <dbReference type="EMBL" id="KAK6511019.1"/>
    </source>
</evidence>
<feature type="domain" description="Peptidase metallopeptidase" evidence="10">
    <location>
        <begin position="44"/>
        <end position="222"/>
    </location>
</feature>
<proteinExistence type="inferred from homology"/>
<evidence type="ECO:0000256" key="6">
    <source>
        <dbReference type="ARBA" id="ARBA00022833"/>
    </source>
</evidence>
<keyword evidence="12" id="KW-1185">Reference proteome</keyword>
<feature type="binding site" evidence="9">
    <location>
        <position position="175"/>
    </location>
    <ligand>
        <name>Zn(2+)</name>
        <dbReference type="ChEBI" id="CHEBI:29105"/>
        <label>2</label>
        <note>catalytic</note>
    </ligand>
</feature>
<dbReference type="GO" id="GO:0008270">
    <property type="term" value="F:zinc ion binding"/>
    <property type="evidence" value="ECO:0007669"/>
    <property type="project" value="InterPro"/>
</dbReference>
<keyword evidence="7" id="KW-0482">Metalloprotease</keyword>
<evidence type="ECO:0000259" key="10">
    <source>
        <dbReference type="SMART" id="SM00235"/>
    </source>
</evidence>
<evidence type="ECO:0000313" key="12">
    <source>
        <dbReference type="Proteomes" id="UP001307849"/>
    </source>
</evidence>
<comment type="caution">
    <text evidence="11">The sequence shown here is derived from an EMBL/GenBank/DDBJ whole genome shotgun (WGS) entry which is preliminary data.</text>
</comment>
<dbReference type="InterPro" id="IPR001818">
    <property type="entry name" value="Pept_M10_metallopeptidase"/>
</dbReference>
<keyword evidence="2" id="KW-0645">Protease</keyword>
<dbReference type="Proteomes" id="UP001307849">
    <property type="component" value="Unassembled WGS sequence"/>
</dbReference>
<dbReference type="AlphaFoldDB" id="A0AAN8RWM4"/>
<dbReference type="GO" id="GO:0030574">
    <property type="term" value="P:collagen catabolic process"/>
    <property type="evidence" value="ECO:0007669"/>
    <property type="project" value="TreeGrafter"/>
</dbReference>
<comment type="cofactor">
    <cofactor evidence="9">
        <name>Zn(2+)</name>
        <dbReference type="ChEBI" id="CHEBI:29105"/>
    </cofactor>
    <text evidence="9">Binds 2 Zn(2+) ions per subunit.</text>
</comment>
<protein>
    <recommendedName>
        <fullName evidence="10">Peptidase metallopeptidase domain-containing protein</fullName>
    </recommendedName>
</protein>
<comment type="cofactor">
    <cofactor evidence="9">
        <name>Ca(2+)</name>
        <dbReference type="ChEBI" id="CHEBI:29108"/>
    </cofactor>
    <text evidence="9">Can bind about 5 Ca(2+) ions per subunit.</text>
</comment>
<evidence type="ECO:0000256" key="3">
    <source>
        <dbReference type="ARBA" id="ARBA00022723"/>
    </source>
</evidence>
<evidence type="ECO:0000256" key="7">
    <source>
        <dbReference type="ARBA" id="ARBA00023049"/>
    </source>
</evidence>
<feature type="binding site" evidence="9">
    <location>
        <position position="179"/>
    </location>
    <ligand>
        <name>Zn(2+)</name>
        <dbReference type="ChEBI" id="CHEBI:29105"/>
        <label>2</label>
        <note>catalytic</note>
    </ligand>
</feature>
<dbReference type="PANTHER" id="PTHR10201">
    <property type="entry name" value="MATRIX METALLOPROTEINASE"/>
    <property type="match status" value="1"/>
</dbReference>
<dbReference type="PANTHER" id="PTHR10201:SF291">
    <property type="entry name" value="MATRIX METALLOPROTEINASE 1, ISOFORM C-RELATED"/>
    <property type="match status" value="1"/>
</dbReference>
<dbReference type="Pfam" id="PF00413">
    <property type="entry name" value="Peptidase_M10"/>
    <property type="match status" value="1"/>
</dbReference>
<keyword evidence="3 9" id="KW-0479">Metal-binding</keyword>